<dbReference type="STRING" id="3750.A0A498HTX7"/>
<feature type="compositionally biased region" description="Basic and acidic residues" evidence="11">
    <location>
        <begin position="269"/>
        <end position="278"/>
    </location>
</feature>
<feature type="region of interest" description="Disordered" evidence="11">
    <location>
        <begin position="1"/>
        <end position="21"/>
    </location>
</feature>
<feature type="compositionally biased region" description="Basic residues" evidence="11">
    <location>
        <begin position="66"/>
        <end position="80"/>
    </location>
</feature>
<dbReference type="Pfam" id="PF10258">
    <property type="entry name" value="PHAX_RNA-bd"/>
    <property type="match status" value="1"/>
</dbReference>
<dbReference type="AlphaFoldDB" id="A0A498HTX7"/>
<evidence type="ECO:0000256" key="7">
    <source>
        <dbReference type="ARBA" id="ARBA00022884"/>
    </source>
</evidence>
<dbReference type="GO" id="GO:0005737">
    <property type="term" value="C:cytoplasm"/>
    <property type="evidence" value="ECO:0007669"/>
    <property type="project" value="UniProtKB-SubCell"/>
</dbReference>
<evidence type="ECO:0000313" key="14">
    <source>
        <dbReference type="Proteomes" id="UP000290289"/>
    </source>
</evidence>
<dbReference type="GO" id="GO:0015031">
    <property type="term" value="P:protein transport"/>
    <property type="evidence" value="ECO:0007669"/>
    <property type="project" value="UniProtKB-KW"/>
</dbReference>
<feature type="compositionally biased region" description="Polar residues" evidence="11">
    <location>
        <begin position="259"/>
        <end position="268"/>
    </location>
</feature>
<evidence type="ECO:0000256" key="4">
    <source>
        <dbReference type="ARBA" id="ARBA00016856"/>
    </source>
</evidence>
<evidence type="ECO:0000259" key="12">
    <source>
        <dbReference type="Pfam" id="PF10258"/>
    </source>
</evidence>
<comment type="subcellular location">
    <subcellularLocation>
        <location evidence="2">Cytoplasm</location>
    </subcellularLocation>
    <subcellularLocation>
        <location evidence="1">Nucleus</location>
    </subcellularLocation>
</comment>
<comment type="similarity">
    <text evidence="3">Belongs to the PHAX family.</text>
</comment>
<dbReference type="GO" id="GO:0005634">
    <property type="term" value="C:nucleus"/>
    <property type="evidence" value="ECO:0007669"/>
    <property type="project" value="UniProtKB-SubCell"/>
</dbReference>
<keyword evidence="7" id="KW-0694">RNA-binding</keyword>
<organism evidence="13 14">
    <name type="scientific">Malus domestica</name>
    <name type="common">Apple</name>
    <name type="synonym">Pyrus malus</name>
    <dbReference type="NCBI Taxonomy" id="3750"/>
    <lineage>
        <taxon>Eukaryota</taxon>
        <taxon>Viridiplantae</taxon>
        <taxon>Streptophyta</taxon>
        <taxon>Embryophyta</taxon>
        <taxon>Tracheophyta</taxon>
        <taxon>Spermatophyta</taxon>
        <taxon>Magnoliopsida</taxon>
        <taxon>eudicotyledons</taxon>
        <taxon>Gunneridae</taxon>
        <taxon>Pentapetalae</taxon>
        <taxon>rosids</taxon>
        <taxon>fabids</taxon>
        <taxon>Rosales</taxon>
        <taxon>Rosaceae</taxon>
        <taxon>Amygdaloideae</taxon>
        <taxon>Maleae</taxon>
        <taxon>Malus</taxon>
    </lineage>
</organism>
<proteinExistence type="inferred from homology"/>
<comment type="caution">
    <text evidence="13">The sequence shown here is derived from an EMBL/GenBank/DDBJ whole genome shotgun (WGS) entry which is preliminary data.</text>
</comment>
<dbReference type="GO" id="GO:0006408">
    <property type="term" value="P:snRNA export from nucleus"/>
    <property type="evidence" value="ECO:0007669"/>
    <property type="project" value="InterPro"/>
</dbReference>
<protein>
    <recommendedName>
        <fullName evidence="4">Phosphorylated adapter RNA export protein</fullName>
    </recommendedName>
    <alternativeName>
        <fullName evidence="10">RNA U small nuclear RNA export adapter protein</fullName>
    </alternativeName>
</protein>
<keyword evidence="6" id="KW-0963">Cytoplasm</keyword>
<evidence type="ECO:0000256" key="3">
    <source>
        <dbReference type="ARBA" id="ARBA00006094"/>
    </source>
</evidence>
<feature type="region of interest" description="Disordered" evidence="11">
    <location>
        <begin position="36"/>
        <end position="84"/>
    </location>
</feature>
<dbReference type="GO" id="GO:0003723">
    <property type="term" value="F:RNA binding"/>
    <property type="evidence" value="ECO:0007669"/>
    <property type="project" value="UniProtKB-KW"/>
</dbReference>
<feature type="compositionally biased region" description="Polar residues" evidence="11">
    <location>
        <begin position="55"/>
        <end position="64"/>
    </location>
</feature>
<evidence type="ECO:0000256" key="5">
    <source>
        <dbReference type="ARBA" id="ARBA00022448"/>
    </source>
</evidence>
<keyword evidence="14" id="KW-1185">Reference proteome</keyword>
<evidence type="ECO:0000256" key="6">
    <source>
        <dbReference type="ARBA" id="ARBA00022490"/>
    </source>
</evidence>
<sequence length="301" mass="33611">MEGEDNVLDAVFEDDDFMDGGDVEMLDVEEGELVDFNSQSGYGSGQGSGGNVSVANQEGQGTNQKPKPKKKKKKNKKRNNGHWTASIGTDIDRFVIETCKRLKERKSYLVYTAVGCLGIAALSDLIKELRADDAYPHYLAMQPFIMSDAQYCFPTLADFSCRSHFAPYNHVDAIQACGGQMTSDGRRFRYGGGILWNIIKSREPKAYREIMKKARDFEKQFKKPNRPAIEQRKEGSSANSSKDGTPADVPDDLPVLREMQTQANQSNPEVKHVSVRDRLRLPVSYDDDLLGGEPKDDPLNC</sequence>
<evidence type="ECO:0000256" key="10">
    <source>
        <dbReference type="ARBA" id="ARBA00030834"/>
    </source>
</evidence>
<evidence type="ECO:0000256" key="11">
    <source>
        <dbReference type="SAM" id="MobiDB-lite"/>
    </source>
</evidence>
<dbReference type="EMBL" id="RDQH01000341">
    <property type="protein sequence ID" value="RXH72937.1"/>
    <property type="molecule type" value="Genomic_DNA"/>
</dbReference>
<evidence type="ECO:0000313" key="13">
    <source>
        <dbReference type="EMBL" id="RXH72937.1"/>
    </source>
</evidence>
<evidence type="ECO:0000256" key="1">
    <source>
        <dbReference type="ARBA" id="ARBA00004123"/>
    </source>
</evidence>
<feature type="domain" description="Phosphorylated adapter RNA export protein RNA-binding" evidence="12">
    <location>
        <begin position="168"/>
        <end position="215"/>
    </location>
</feature>
<accession>A0A498HTX7</accession>
<dbReference type="InterPro" id="IPR019385">
    <property type="entry name" value="PHAX_RNA-binding_domain"/>
</dbReference>
<keyword evidence="5" id="KW-0813">Transport</keyword>
<dbReference type="Proteomes" id="UP000290289">
    <property type="component" value="Chromosome 15"/>
</dbReference>
<dbReference type="Gene3D" id="1.10.10.1440">
    <property type="entry name" value="PHAX RNA-binding domain"/>
    <property type="match status" value="1"/>
</dbReference>
<evidence type="ECO:0000256" key="2">
    <source>
        <dbReference type="ARBA" id="ARBA00004496"/>
    </source>
</evidence>
<feature type="region of interest" description="Disordered" evidence="11">
    <location>
        <begin position="219"/>
        <end position="278"/>
    </location>
</feature>
<keyword evidence="8" id="KW-0653">Protein transport</keyword>
<name>A0A498HTX7_MALDO</name>
<evidence type="ECO:0000256" key="9">
    <source>
        <dbReference type="ARBA" id="ARBA00023242"/>
    </source>
</evidence>
<reference evidence="13 14" key="1">
    <citation type="submission" date="2018-10" db="EMBL/GenBank/DDBJ databases">
        <title>A high-quality apple genome assembly.</title>
        <authorList>
            <person name="Hu J."/>
        </authorList>
    </citation>
    <scope>NUCLEOTIDE SEQUENCE [LARGE SCALE GENOMIC DNA]</scope>
    <source>
        <strain evidence="14">cv. HFTH1</strain>
        <tissue evidence="13">Young leaf</tissue>
    </source>
</reference>
<keyword evidence="9" id="KW-0539">Nucleus</keyword>
<dbReference type="InterPro" id="IPR039047">
    <property type="entry name" value="PHAX"/>
</dbReference>
<evidence type="ECO:0000256" key="8">
    <source>
        <dbReference type="ARBA" id="ARBA00022927"/>
    </source>
</evidence>
<dbReference type="PANTHER" id="PTHR13135">
    <property type="entry name" value="CYTOSOLIC RESINIFERATOXIN BINDING PROTEIN RBP-26"/>
    <property type="match status" value="1"/>
</dbReference>
<dbReference type="InterPro" id="IPR038092">
    <property type="entry name" value="PHAX_RNA-binding_sf"/>
</dbReference>
<dbReference type="PANTHER" id="PTHR13135:SF0">
    <property type="entry name" value="PHOSPHORYLATED ADAPTER RNA EXPORT PROTEIN"/>
    <property type="match status" value="1"/>
</dbReference>
<gene>
    <name evidence="13" type="ORF">DVH24_012621</name>
</gene>